<evidence type="ECO:0008006" key="3">
    <source>
        <dbReference type="Google" id="ProtNLM"/>
    </source>
</evidence>
<protein>
    <recommendedName>
        <fullName evidence="3">DUF3575 domain-containing protein</fullName>
    </recommendedName>
</protein>
<proteinExistence type="predicted"/>
<evidence type="ECO:0000313" key="1">
    <source>
        <dbReference type="EMBL" id="MDO1447112.1"/>
    </source>
</evidence>
<dbReference type="Proteomes" id="UP001168528">
    <property type="component" value="Unassembled WGS sequence"/>
</dbReference>
<organism evidence="1 2">
    <name type="scientific">Rhodocytophaga aerolata</name>
    <dbReference type="NCBI Taxonomy" id="455078"/>
    <lineage>
        <taxon>Bacteria</taxon>
        <taxon>Pseudomonadati</taxon>
        <taxon>Bacteroidota</taxon>
        <taxon>Cytophagia</taxon>
        <taxon>Cytophagales</taxon>
        <taxon>Rhodocytophagaceae</taxon>
        <taxon>Rhodocytophaga</taxon>
    </lineage>
</organism>
<evidence type="ECO:0000313" key="2">
    <source>
        <dbReference type="Proteomes" id="UP001168528"/>
    </source>
</evidence>
<comment type="caution">
    <text evidence="1">The sequence shown here is derived from an EMBL/GenBank/DDBJ whole genome shotgun (WGS) entry which is preliminary data.</text>
</comment>
<dbReference type="RefSeq" id="WP_302037916.1">
    <property type="nucleotide sequence ID" value="NZ_JAUKPO010000006.1"/>
</dbReference>
<accession>A0ABT8R4V9</accession>
<name>A0ABT8R4V9_9BACT</name>
<gene>
    <name evidence="1" type="ORF">Q0590_12660</name>
</gene>
<reference evidence="1" key="1">
    <citation type="submission" date="2023-07" db="EMBL/GenBank/DDBJ databases">
        <title>The genome sequence of Rhodocytophaga aerolata KACC 12507.</title>
        <authorList>
            <person name="Zhang X."/>
        </authorList>
    </citation>
    <scope>NUCLEOTIDE SEQUENCE</scope>
    <source>
        <strain evidence="1">KACC 12507</strain>
    </source>
</reference>
<keyword evidence="2" id="KW-1185">Reference proteome</keyword>
<dbReference type="EMBL" id="JAUKPO010000006">
    <property type="protein sequence ID" value="MDO1447112.1"/>
    <property type="molecule type" value="Genomic_DNA"/>
</dbReference>
<sequence>MKSFHTFHTLLFATLITLTVLGLTYSKALAQTEITHREYTTEDRTHSDFSFKEKYRYFTRANMEEKTLIKVGGALSSGWGGSNTGFVGRFINVVAIEQKLLPALSIMAEVENSWVSNGKQYNGYAMGGNLGLRWYYSMNKHIKEGTRANNFSDHYLSLQSSHYLYQTENQFSRNSTLSLVWGNQIRLGKFGYFDTNIGPAIKLGKLAPSVPRLGYDVNLSIGFGF</sequence>